<keyword evidence="1" id="KW-0677">Repeat</keyword>
<dbReference type="PANTHER" id="PTHR47205:SF1">
    <property type="entry name" value="OS07G0599000 PROTEIN"/>
    <property type="match status" value="1"/>
</dbReference>
<reference evidence="3 4" key="1">
    <citation type="submission" date="2019-12" db="EMBL/GenBank/DDBJ databases">
        <authorList>
            <person name="Scholz U."/>
            <person name="Mascher M."/>
            <person name="Fiebig A."/>
        </authorList>
    </citation>
    <scope>NUCLEOTIDE SEQUENCE</scope>
</reference>
<dbReference type="InterPro" id="IPR011990">
    <property type="entry name" value="TPR-like_helical_dom_sf"/>
</dbReference>
<dbReference type="Pfam" id="PF13041">
    <property type="entry name" value="PPR_2"/>
    <property type="match status" value="1"/>
</dbReference>
<sequence length="473" mass="52326">MGLSSASTSSAKIQAFSQTLDAESLMNVFADWTATQRWSDMRQLFEFWIRTLDSNGKPNRPDVDLFNNYLRANFMLDASAGELLDLVAQMEEYEVSPNTASYNLVLKAMCKTGESEAAQKLLDRMLQTGTNSFPDDESYNLVTGLLLSANQIDSALKYIDLALKNGHVLSINVFTTCVRSCISAGRLDALTSVIEKCKTMDQNKALCPPWALCNYIADVAFQADHSKLSYFALEPPVLLSADEGLVVSALSVAARTYNSSLLDASWSILRRSLRGKRLPTAESYLGKIHAHASLGNLQRAFSTLNEFETAYGQSPGTEDLFSPFTSLHPLVVACCKNGFATLDTVSWLRNIWDLDRAYQTFEAISGTFGLTPDIHSYNALMSAFGKVKKTFEASRVFEHMTGLGVKPNSTTYLLLVNAHLVNKDQKAALSVIDEMVEAGFVPDKEVLRKVRRRCVRELDFDSNDQVEVTGEKA</sequence>
<feature type="repeat" description="PPR" evidence="2">
    <location>
        <begin position="98"/>
        <end position="132"/>
    </location>
</feature>
<dbReference type="Proteomes" id="UP001189122">
    <property type="component" value="Unassembled WGS sequence"/>
</dbReference>
<dbReference type="NCBIfam" id="TIGR00756">
    <property type="entry name" value="PPR"/>
    <property type="match status" value="3"/>
</dbReference>
<organism evidence="3">
    <name type="scientific">Spirodela intermedia</name>
    <name type="common">Intermediate duckweed</name>
    <dbReference type="NCBI Taxonomy" id="51605"/>
    <lineage>
        <taxon>Eukaryota</taxon>
        <taxon>Viridiplantae</taxon>
        <taxon>Streptophyta</taxon>
        <taxon>Embryophyta</taxon>
        <taxon>Tracheophyta</taxon>
        <taxon>Spermatophyta</taxon>
        <taxon>Magnoliopsida</taxon>
        <taxon>Liliopsida</taxon>
        <taxon>Araceae</taxon>
        <taxon>Lemnoideae</taxon>
        <taxon>Spirodela</taxon>
    </lineage>
</organism>
<feature type="repeat" description="PPR" evidence="2">
    <location>
        <begin position="373"/>
        <end position="407"/>
    </location>
</feature>
<dbReference type="Gene3D" id="1.25.40.10">
    <property type="entry name" value="Tetratricopeptide repeat domain"/>
    <property type="match status" value="2"/>
</dbReference>
<dbReference type="EMBL" id="LR743590">
    <property type="protein sequence ID" value="CAA2617708.1"/>
    <property type="molecule type" value="Genomic_DNA"/>
</dbReference>
<dbReference type="AlphaFoldDB" id="A0A7I8IHT3"/>
<dbReference type="InterPro" id="IPR044605">
    <property type="entry name" value="At1g26460-like"/>
</dbReference>
<evidence type="ECO:0000256" key="2">
    <source>
        <dbReference type="PROSITE-ProRule" id="PRU00708"/>
    </source>
</evidence>
<name>A0A7I8IHT3_SPIIN</name>
<dbReference type="InterPro" id="IPR002885">
    <property type="entry name" value="PPR_rpt"/>
</dbReference>
<dbReference type="EMBL" id="CACRZD030000003">
    <property type="protein sequence ID" value="CAA6657402.1"/>
    <property type="molecule type" value="Genomic_DNA"/>
</dbReference>
<evidence type="ECO:0000313" key="3">
    <source>
        <dbReference type="EMBL" id="CAA2617708.1"/>
    </source>
</evidence>
<dbReference type="PANTHER" id="PTHR47205">
    <property type="entry name" value="OS07G0599000 PROTEIN"/>
    <property type="match status" value="1"/>
</dbReference>
<keyword evidence="4" id="KW-1185">Reference proteome</keyword>
<protein>
    <submittedName>
        <fullName evidence="3">Uncharacterized protein</fullName>
    </submittedName>
</protein>
<dbReference type="PROSITE" id="PS51375">
    <property type="entry name" value="PPR"/>
    <property type="match status" value="3"/>
</dbReference>
<evidence type="ECO:0000313" key="4">
    <source>
        <dbReference type="Proteomes" id="UP001189122"/>
    </source>
</evidence>
<dbReference type="Pfam" id="PF01535">
    <property type="entry name" value="PPR"/>
    <property type="match status" value="1"/>
</dbReference>
<accession>A0A7I8IHT3</accession>
<feature type="repeat" description="PPR" evidence="2">
    <location>
        <begin position="408"/>
        <end position="442"/>
    </location>
</feature>
<evidence type="ECO:0000256" key="1">
    <source>
        <dbReference type="ARBA" id="ARBA00022737"/>
    </source>
</evidence>
<gene>
    <name evidence="3" type="ORF">SI7747_03003870</name>
</gene>
<proteinExistence type="predicted"/>